<dbReference type="Pfam" id="PF11213">
    <property type="entry name" value="DUF3006"/>
    <property type="match status" value="1"/>
</dbReference>
<evidence type="ECO:0000313" key="1">
    <source>
        <dbReference type="EMBL" id="EFW29554.1"/>
    </source>
</evidence>
<dbReference type="EMBL" id="AECV01000023">
    <property type="protein sequence ID" value="EFW29554.1"/>
    <property type="molecule type" value="Genomic_DNA"/>
</dbReference>
<name>E7N2Z3_9FIRM</name>
<protein>
    <recommendedName>
        <fullName evidence="3">DUF3006 domain-containing protein</fullName>
    </recommendedName>
</protein>
<dbReference type="HOGENOM" id="CLU_181623_0_0_9"/>
<reference evidence="1 2" key="1">
    <citation type="submission" date="2010-08" db="EMBL/GenBank/DDBJ databases">
        <authorList>
            <person name="Weinstock G."/>
            <person name="Sodergren E."/>
            <person name="Clifton S."/>
            <person name="Fulton L."/>
            <person name="Fulton B."/>
            <person name="Courtney L."/>
            <person name="Fronick C."/>
            <person name="Harrison M."/>
            <person name="Strong C."/>
            <person name="Farmer C."/>
            <person name="Delahaunty K."/>
            <person name="Markovic C."/>
            <person name="Hall O."/>
            <person name="Minx P."/>
            <person name="Tomlinson C."/>
            <person name="Mitreva M."/>
            <person name="Hou S."/>
            <person name="Chen J."/>
            <person name="Wollam A."/>
            <person name="Pepin K.H."/>
            <person name="Johnson M."/>
            <person name="Bhonagiri V."/>
            <person name="Zhang X."/>
            <person name="Suruliraj S."/>
            <person name="Warren W."/>
            <person name="Chinwalla A."/>
            <person name="Mardis E.R."/>
            <person name="Wilson R.K."/>
        </authorList>
    </citation>
    <scope>NUCLEOTIDE SEQUENCE [LARGE SCALE GENOMIC DNA]</scope>
    <source>
        <strain evidence="1 2">F0399</strain>
    </source>
</reference>
<dbReference type="RefSeq" id="WP_009350023.1">
    <property type="nucleotide sequence ID" value="NZ_GL638136.1"/>
</dbReference>
<dbReference type="AlphaFoldDB" id="E7N2Z3"/>
<dbReference type="STRING" id="749551.HMPREF9555_01365"/>
<dbReference type="InterPro" id="IPR021377">
    <property type="entry name" value="DUF3006"/>
</dbReference>
<proteinExistence type="predicted"/>
<organism evidence="1 2">
    <name type="scientific">Selenomonas artemidis F0399</name>
    <dbReference type="NCBI Taxonomy" id="749551"/>
    <lineage>
        <taxon>Bacteria</taxon>
        <taxon>Bacillati</taxon>
        <taxon>Bacillota</taxon>
        <taxon>Negativicutes</taxon>
        <taxon>Selenomonadales</taxon>
        <taxon>Selenomonadaceae</taxon>
        <taxon>Selenomonas</taxon>
    </lineage>
</organism>
<comment type="caution">
    <text evidence="1">The sequence shown here is derived from an EMBL/GenBank/DDBJ whole genome shotgun (WGS) entry which is preliminary data.</text>
</comment>
<keyword evidence="2" id="KW-1185">Reference proteome</keyword>
<evidence type="ECO:0000313" key="2">
    <source>
        <dbReference type="Proteomes" id="UP000004633"/>
    </source>
</evidence>
<evidence type="ECO:0008006" key="3">
    <source>
        <dbReference type="Google" id="ProtNLM"/>
    </source>
</evidence>
<dbReference type="Gene3D" id="6.20.120.50">
    <property type="match status" value="1"/>
</dbReference>
<accession>E7N2Z3</accession>
<gene>
    <name evidence="1" type="ORF">HMPREF9555_01365</name>
</gene>
<sequence>MISGYIDRFEEEYAVILLGDDFVSVDFPRNFLPEDIDEGDYIKIHIERDAAATEAAEAEARALLSSR</sequence>
<dbReference type="Proteomes" id="UP000004633">
    <property type="component" value="Unassembled WGS sequence"/>
</dbReference>